<evidence type="ECO:0000313" key="2">
    <source>
        <dbReference type="Proteomes" id="UP000005237"/>
    </source>
</evidence>
<dbReference type="AlphaFoldDB" id="A0A8R1IBJ6"/>
<name>A0A8R1IBJ6_CAEJA</name>
<reference evidence="1" key="2">
    <citation type="submission" date="2022-06" db="UniProtKB">
        <authorList>
            <consortium name="EnsemblMetazoa"/>
        </authorList>
    </citation>
    <scope>IDENTIFICATION</scope>
    <source>
        <strain evidence="1">DF5081</strain>
    </source>
</reference>
<dbReference type="EnsemblMetazoa" id="CJA19617b.1">
    <property type="protein sequence ID" value="CJA19617b.1"/>
    <property type="gene ID" value="WBGene00175188"/>
</dbReference>
<accession>A0A8R1IBJ6</accession>
<sequence length="94" mass="10455">MASIRSPCLLDQNFPKTKKQFFQNQDGIDNSPQTARGLYRDVLRDDGVLFLRLLDSNSGRLHAEELIKKIYHISAGHGSSPVTPVITLSDESGK</sequence>
<evidence type="ECO:0000313" key="1">
    <source>
        <dbReference type="EnsemblMetazoa" id="CJA19617b.1"/>
    </source>
</evidence>
<dbReference type="Proteomes" id="UP000005237">
    <property type="component" value="Unassembled WGS sequence"/>
</dbReference>
<organism evidence="1 2">
    <name type="scientific">Caenorhabditis japonica</name>
    <dbReference type="NCBI Taxonomy" id="281687"/>
    <lineage>
        <taxon>Eukaryota</taxon>
        <taxon>Metazoa</taxon>
        <taxon>Ecdysozoa</taxon>
        <taxon>Nematoda</taxon>
        <taxon>Chromadorea</taxon>
        <taxon>Rhabditida</taxon>
        <taxon>Rhabditina</taxon>
        <taxon>Rhabditomorpha</taxon>
        <taxon>Rhabditoidea</taxon>
        <taxon>Rhabditidae</taxon>
        <taxon>Peloderinae</taxon>
        <taxon>Caenorhabditis</taxon>
    </lineage>
</organism>
<reference evidence="2" key="1">
    <citation type="submission" date="2010-08" db="EMBL/GenBank/DDBJ databases">
        <authorList>
            <consortium name="Caenorhabditis japonica Sequencing Consortium"/>
            <person name="Wilson R.K."/>
        </authorList>
    </citation>
    <scope>NUCLEOTIDE SEQUENCE [LARGE SCALE GENOMIC DNA]</scope>
    <source>
        <strain evidence="2">DF5081</strain>
    </source>
</reference>
<proteinExistence type="predicted"/>
<keyword evidence="2" id="KW-1185">Reference proteome</keyword>
<protein>
    <submittedName>
        <fullName evidence="1">Uncharacterized protein</fullName>
    </submittedName>
</protein>